<keyword evidence="2" id="KW-1185">Reference proteome</keyword>
<protein>
    <submittedName>
        <fullName evidence="1">Uncharacterized protein</fullName>
    </submittedName>
</protein>
<proteinExistence type="predicted"/>
<dbReference type="GeneID" id="55593384"/>
<evidence type="ECO:0000313" key="2">
    <source>
        <dbReference type="Proteomes" id="UP000505020"/>
    </source>
</evidence>
<gene>
    <name evidence="1" type="ORF">HPS36_00240</name>
</gene>
<dbReference type="InterPro" id="IPR017850">
    <property type="entry name" value="Alkaline_phosphatase_core_sf"/>
</dbReference>
<organism evidence="1 2">
    <name type="scientific">Halorubrum salinarum</name>
    <dbReference type="NCBI Taxonomy" id="2739057"/>
    <lineage>
        <taxon>Archaea</taxon>
        <taxon>Methanobacteriati</taxon>
        <taxon>Methanobacteriota</taxon>
        <taxon>Stenosarchaea group</taxon>
        <taxon>Halobacteria</taxon>
        <taxon>Halobacteriales</taxon>
        <taxon>Haloferacaceae</taxon>
        <taxon>Halorubrum</taxon>
    </lineage>
</organism>
<evidence type="ECO:0000313" key="1">
    <source>
        <dbReference type="EMBL" id="QKG91342.1"/>
    </source>
</evidence>
<dbReference type="SUPFAM" id="SSF53649">
    <property type="entry name" value="Alkaline phosphatase-like"/>
    <property type="match status" value="1"/>
</dbReference>
<accession>A0A7D4D2G5</accession>
<dbReference type="Proteomes" id="UP000505020">
    <property type="component" value="Chromosome"/>
</dbReference>
<dbReference type="AlphaFoldDB" id="A0A7D4D2G5"/>
<dbReference type="RefSeq" id="WP_173228042.1">
    <property type="nucleotide sequence ID" value="NZ_CP053941.1"/>
</dbReference>
<reference evidence="1 2" key="1">
    <citation type="submission" date="2020-05" db="EMBL/GenBank/DDBJ databases">
        <title>Halorubrum RHB-C sp.nov., an extremely halophilic archaeon isolated from solar salt farm.</title>
        <authorList>
            <person name="Ho H."/>
            <person name="Danganan R.E."/>
            <person name="Dedeles G.R."/>
            <person name="Kim S.-G."/>
        </authorList>
    </citation>
    <scope>NUCLEOTIDE SEQUENCE [LARGE SCALE GENOMIC DNA]</scope>
    <source>
        <strain evidence="1 2">RHB-C</strain>
    </source>
</reference>
<name>A0A7D4D2G5_9EURY</name>
<dbReference type="Gene3D" id="3.40.720.10">
    <property type="entry name" value="Alkaline Phosphatase, subunit A"/>
    <property type="match status" value="1"/>
</dbReference>
<sequence>MVLGTLRYVISEIKQNYDRRTWWRNRFASRVLSPIQSKLYNDSSAVDVSEESWDLLIILDACRADLFEEVVDTTDYDHYEVKKSRGSATREWTKANFNGRAKTDTIYVTGNPVVSYWVDTAFAQFEEVWQDNFDPDLGTVPAESVTERAIQVHKDNPDKRLIVHYLQPHYPFVEDPELRFTKFEGTDELEVTNVRSGAADVWEAVGLGLVDPNEAWAGYRRNLEYVLDAIDPLLEIASGKVVITSDHGNALGERARPIPIKLYGHPTKIYHPVLRKVPWAEIRAKNGRADSEEKELDADVEDKLRQLGYV</sequence>
<dbReference type="EMBL" id="CP053941">
    <property type="protein sequence ID" value="QKG91342.1"/>
    <property type="molecule type" value="Genomic_DNA"/>
</dbReference>
<dbReference type="KEGG" id="hsai:HPS36_00240"/>